<feature type="transmembrane region" description="Helical" evidence="1">
    <location>
        <begin position="98"/>
        <end position="122"/>
    </location>
</feature>
<name>A0AAP2E459_9BACT</name>
<keyword evidence="1" id="KW-0812">Transmembrane</keyword>
<evidence type="ECO:0000313" key="3">
    <source>
        <dbReference type="Proteomes" id="UP001319080"/>
    </source>
</evidence>
<keyword evidence="3" id="KW-1185">Reference proteome</keyword>
<feature type="transmembrane region" description="Helical" evidence="1">
    <location>
        <begin position="59"/>
        <end position="86"/>
    </location>
</feature>
<dbReference type="Proteomes" id="UP001319080">
    <property type="component" value="Unassembled WGS sequence"/>
</dbReference>
<feature type="transmembrane region" description="Helical" evidence="1">
    <location>
        <begin position="206"/>
        <end position="225"/>
    </location>
</feature>
<proteinExistence type="predicted"/>
<dbReference type="EMBL" id="JAHESE010000030">
    <property type="protein sequence ID" value="MBT1711202.1"/>
    <property type="molecule type" value="Genomic_DNA"/>
</dbReference>
<dbReference type="Pfam" id="PF14329">
    <property type="entry name" value="DUF4386"/>
    <property type="match status" value="1"/>
</dbReference>
<feature type="transmembrane region" description="Helical" evidence="1">
    <location>
        <begin position="182"/>
        <end position="200"/>
    </location>
</feature>
<protein>
    <submittedName>
        <fullName evidence="2">DUF4386 family protein</fullName>
    </submittedName>
</protein>
<dbReference type="AlphaFoldDB" id="A0AAP2E459"/>
<reference evidence="2 3" key="1">
    <citation type="submission" date="2021-05" db="EMBL/GenBank/DDBJ databases">
        <title>A Polyphasic approach of four new species of the genus Ohtaekwangia: Ohtaekwangia histidinii sp. nov., Ohtaekwangia cretensis sp. nov., Ohtaekwangia indiensis sp. nov., Ohtaekwangia reichenbachii sp. nov. from diverse environment.</title>
        <authorList>
            <person name="Octaviana S."/>
        </authorList>
    </citation>
    <scope>NUCLEOTIDE SEQUENCE [LARGE SCALE GENOMIC DNA]</scope>
    <source>
        <strain evidence="2 3">PWU5</strain>
    </source>
</reference>
<keyword evidence="1" id="KW-1133">Transmembrane helix</keyword>
<dbReference type="InterPro" id="IPR025495">
    <property type="entry name" value="DUF4386"/>
</dbReference>
<organism evidence="2 3">
    <name type="scientific">Dawidia cretensis</name>
    <dbReference type="NCBI Taxonomy" id="2782350"/>
    <lineage>
        <taxon>Bacteria</taxon>
        <taxon>Pseudomonadati</taxon>
        <taxon>Bacteroidota</taxon>
        <taxon>Cytophagia</taxon>
        <taxon>Cytophagales</taxon>
        <taxon>Chryseotaleaceae</taxon>
        <taxon>Dawidia</taxon>
    </lineage>
</organism>
<evidence type="ECO:0000313" key="2">
    <source>
        <dbReference type="EMBL" id="MBT1711202.1"/>
    </source>
</evidence>
<keyword evidence="1" id="KW-0472">Membrane</keyword>
<dbReference type="RefSeq" id="WP_254086777.1">
    <property type="nucleotide sequence ID" value="NZ_JAHESE010000030.1"/>
</dbReference>
<sequence length="240" mass="26710">MTLDSKSEAFSPKRLARIGGIIYLIIIVFGVFGEIFVRNKIIVAGDPAATALNMLASPMLWRFGIAGDLLMHVCDVPLIVIFYILLRPVNKNLALLNLSFNLIQTTVLVANKLNLLMTMFLLGDAEYLKTVDLAELKTLSYLFIKLHSYGFAVGLIFFGFVCIVEGHLIVKSAFIPGIIGRLLQLAGICYLLNSFILILYPEQSSMIILLPCFIAELALALWMLIKGVDEPKWKLRMQGV</sequence>
<feature type="transmembrane region" description="Helical" evidence="1">
    <location>
        <begin position="21"/>
        <end position="39"/>
    </location>
</feature>
<accession>A0AAP2E459</accession>
<gene>
    <name evidence="2" type="ORF">KK062_23360</name>
</gene>
<feature type="transmembrane region" description="Helical" evidence="1">
    <location>
        <begin position="149"/>
        <end position="170"/>
    </location>
</feature>
<evidence type="ECO:0000256" key="1">
    <source>
        <dbReference type="SAM" id="Phobius"/>
    </source>
</evidence>
<comment type="caution">
    <text evidence="2">The sequence shown here is derived from an EMBL/GenBank/DDBJ whole genome shotgun (WGS) entry which is preliminary data.</text>
</comment>